<dbReference type="SMART" id="SM00382">
    <property type="entry name" value="AAA"/>
    <property type="match status" value="1"/>
</dbReference>
<dbReference type="FunFam" id="3.40.50.300:FF:000221">
    <property type="entry name" value="Multidrug ABC transporter ATP-binding protein"/>
    <property type="match status" value="1"/>
</dbReference>
<comment type="caution">
    <text evidence="12">The sequence shown here is derived from an EMBL/GenBank/DDBJ whole genome shotgun (WGS) entry which is preliminary data.</text>
</comment>
<dbReference type="GO" id="GO:0005524">
    <property type="term" value="F:ATP binding"/>
    <property type="evidence" value="ECO:0007669"/>
    <property type="project" value="UniProtKB-KW"/>
</dbReference>
<evidence type="ECO:0000259" key="10">
    <source>
        <dbReference type="PROSITE" id="PS50893"/>
    </source>
</evidence>
<dbReference type="CDD" id="cd18548">
    <property type="entry name" value="ABC_6TM_Tm287_like"/>
    <property type="match status" value="1"/>
</dbReference>
<dbReference type="EMBL" id="BJCC01000013">
    <property type="protein sequence ID" value="GCF93891.1"/>
    <property type="molecule type" value="Genomic_DNA"/>
</dbReference>
<dbReference type="Pfam" id="PF00005">
    <property type="entry name" value="ABC_tran"/>
    <property type="match status" value="1"/>
</dbReference>
<dbReference type="InterPro" id="IPR003593">
    <property type="entry name" value="AAA+_ATPase"/>
</dbReference>
<dbReference type="PANTHER" id="PTHR43394">
    <property type="entry name" value="ATP-DEPENDENT PERMEASE MDL1, MITOCHONDRIAL"/>
    <property type="match status" value="1"/>
</dbReference>
<keyword evidence="6" id="KW-0067">ATP-binding</keyword>
<name>A0A4P5PC78_9ENTE</name>
<organism evidence="12 13">
    <name type="scientific">Enterococcus florum</name>
    <dbReference type="NCBI Taxonomy" id="2480627"/>
    <lineage>
        <taxon>Bacteria</taxon>
        <taxon>Bacillati</taxon>
        <taxon>Bacillota</taxon>
        <taxon>Bacilli</taxon>
        <taxon>Lactobacillales</taxon>
        <taxon>Enterococcaceae</taxon>
        <taxon>Enterococcus</taxon>
    </lineage>
</organism>
<dbReference type="PROSITE" id="PS00211">
    <property type="entry name" value="ABC_TRANSPORTER_1"/>
    <property type="match status" value="1"/>
</dbReference>
<evidence type="ECO:0000256" key="7">
    <source>
        <dbReference type="ARBA" id="ARBA00022989"/>
    </source>
</evidence>
<evidence type="ECO:0000256" key="1">
    <source>
        <dbReference type="ARBA" id="ARBA00004651"/>
    </source>
</evidence>
<sequence>MLKKLLANVGEYKRQSLLTPLFTMGEVLLDVIMPLIMASLIDQGIEKSDAGTIIRYGILLFVCAIIALGFGTLGGRTAAIASAGFAKNLRHNLFEKIQSFSFLNIDRFSSSSLITRMTTDVTNIQNAYQMIIRILVRSPLILIFSLFMAFHINRELSIIYVFIVPMLGIGLGLIIHFAYPLFMKVFQTYDRLNNVVQENLQGIRVVKSYIREEHEEEKFSDVSQTVFNHFTKAQRIVAFNMPVMQIAIYTCMLLISWLGAELIVETSSLTTGELVSMFNYTMQILMSLMMMSMTFVQLMIARTSAERITEVLDEESDLKNQVDPLTEVPDGSVVFEDVCFSYKDDMDKLVLENIDLSIKPGEVIGIVGGTGSSKSSLVQLIPRLYDVTHGSVKVGGHDVREYDLETLRDQVAVVLQNNVLFSGTITENLRWGDADASEEEVVHAATIAQADPFIQEFPKKYDTMISEGGNNVSGGQKQRLTIARALLKKPKILILDDSTSAVDTKTDRAIREGLKKEIPGTTTFIISQRISSIQDSDRIIVLDDGKINGVGTHEELLANNQIYQEVNDSQQKGFGEHESE</sequence>
<dbReference type="InterPro" id="IPR039421">
    <property type="entry name" value="Type_1_exporter"/>
</dbReference>
<evidence type="ECO:0000256" key="5">
    <source>
        <dbReference type="ARBA" id="ARBA00022741"/>
    </source>
</evidence>
<protein>
    <submittedName>
        <fullName evidence="12">ABC transporter</fullName>
    </submittedName>
</protein>
<keyword evidence="7 9" id="KW-1133">Transmembrane helix</keyword>
<feature type="transmembrane region" description="Helical" evidence="9">
    <location>
        <begin position="53"/>
        <end position="73"/>
    </location>
</feature>
<evidence type="ECO:0000256" key="4">
    <source>
        <dbReference type="ARBA" id="ARBA00022692"/>
    </source>
</evidence>
<dbReference type="RefSeq" id="WP_146622326.1">
    <property type="nucleotide sequence ID" value="NZ_BJCC01000013.1"/>
</dbReference>
<evidence type="ECO:0000256" key="9">
    <source>
        <dbReference type="SAM" id="Phobius"/>
    </source>
</evidence>
<dbReference type="GO" id="GO:0005886">
    <property type="term" value="C:plasma membrane"/>
    <property type="evidence" value="ECO:0007669"/>
    <property type="project" value="UniProtKB-SubCell"/>
</dbReference>
<dbReference type="OrthoDB" id="9770415at2"/>
<keyword evidence="2" id="KW-0813">Transport</keyword>
<evidence type="ECO:0000259" key="11">
    <source>
        <dbReference type="PROSITE" id="PS50929"/>
    </source>
</evidence>
<keyword evidence="13" id="KW-1185">Reference proteome</keyword>
<evidence type="ECO:0000313" key="12">
    <source>
        <dbReference type="EMBL" id="GCF93891.1"/>
    </source>
</evidence>
<dbReference type="InterPro" id="IPR027417">
    <property type="entry name" value="P-loop_NTPase"/>
</dbReference>
<comment type="subcellular location">
    <subcellularLocation>
        <location evidence="1">Cell membrane</location>
        <topology evidence="1">Multi-pass membrane protein</topology>
    </subcellularLocation>
</comment>
<dbReference type="PROSITE" id="PS50929">
    <property type="entry name" value="ABC_TM1F"/>
    <property type="match status" value="1"/>
</dbReference>
<feature type="domain" description="ABC transporter" evidence="10">
    <location>
        <begin position="333"/>
        <end position="569"/>
    </location>
</feature>
<evidence type="ECO:0000256" key="6">
    <source>
        <dbReference type="ARBA" id="ARBA00022840"/>
    </source>
</evidence>
<dbReference type="PANTHER" id="PTHR43394:SF1">
    <property type="entry name" value="ATP-BINDING CASSETTE SUB-FAMILY B MEMBER 10, MITOCHONDRIAL"/>
    <property type="match status" value="1"/>
</dbReference>
<evidence type="ECO:0000256" key="2">
    <source>
        <dbReference type="ARBA" id="ARBA00022448"/>
    </source>
</evidence>
<dbReference type="AlphaFoldDB" id="A0A4P5PC78"/>
<feature type="transmembrane region" description="Helical" evidence="9">
    <location>
        <begin position="134"/>
        <end position="152"/>
    </location>
</feature>
<feature type="transmembrane region" description="Helical" evidence="9">
    <location>
        <begin position="280"/>
        <end position="300"/>
    </location>
</feature>
<dbReference type="Gene3D" id="1.20.1560.10">
    <property type="entry name" value="ABC transporter type 1, transmembrane domain"/>
    <property type="match status" value="1"/>
</dbReference>
<feature type="transmembrane region" description="Helical" evidence="9">
    <location>
        <begin position="237"/>
        <end position="260"/>
    </location>
</feature>
<dbReference type="Pfam" id="PF00664">
    <property type="entry name" value="ABC_membrane"/>
    <property type="match status" value="1"/>
</dbReference>
<dbReference type="InterPro" id="IPR011527">
    <property type="entry name" value="ABC1_TM_dom"/>
</dbReference>
<dbReference type="GO" id="GO:0016887">
    <property type="term" value="F:ATP hydrolysis activity"/>
    <property type="evidence" value="ECO:0007669"/>
    <property type="project" value="InterPro"/>
</dbReference>
<dbReference type="InterPro" id="IPR036640">
    <property type="entry name" value="ABC1_TM_sf"/>
</dbReference>
<dbReference type="PROSITE" id="PS50893">
    <property type="entry name" value="ABC_TRANSPORTER_2"/>
    <property type="match status" value="1"/>
</dbReference>
<reference evidence="13" key="1">
    <citation type="submission" date="2019-02" db="EMBL/GenBank/DDBJ databases">
        <title>Draft genome sequence of Enterococcus sp. Gos25-1.</title>
        <authorList>
            <person name="Tanaka N."/>
            <person name="Shiwa Y."/>
            <person name="Fujita N."/>
        </authorList>
    </citation>
    <scope>NUCLEOTIDE SEQUENCE [LARGE SCALE GENOMIC DNA]</scope>
    <source>
        <strain evidence="13">Gos25-1</strain>
    </source>
</reference>
<feature type="transmembrane region" description="Helical" evidence="9">
    <location>
        <begin position="158"/>
        <end position="182"/>
    </location>
</feature>
<evidence type="ECO:0000256" key="3">
    <source>
        <dbReference type="ARBA" id="ARBA00022475"/>
    </source>
</evidence>
<evidence type="ECO:0000313" key="13">
    <source>
        <dbReference type="Proteomes" id="UP000290567"/>
    </source>
</evidence>
<keyword evidence="5" id="KW-0547">Nucleotide-binding</keyword>
<evidence type="ECO:0000256" key="8">
    <source>
        <dbReference type="ARBA" id="ARBA00023136"/>
    </source>
</evidence>
<keyword evidence="4 9" id="KW-0812">Transmembrane</keyword>
<gene>
    <name evidence="12" type="ORF">NRIC_17820</name>
</gene>
<feature type="transmembrane region" description="Helical" evidence="9">
    <location>
        <begin position="21"/>
        <end position="41"/>
    </location>
</feature>
<dbReference type="InterPro" id="IPR017871">
    <property type="entry name" value="ABC_transporter-like_CS"/>
</dbReference>
<proteinExistence type="predicted"/>
<dbReference type="Gene3D" id="3.40.50.300">
    <property type="entry name" value="P-loop containing nucleotide triphosphate hydrolases"/>
    <property type="match status" value="1"/>
</dbReference>
<dbReference type="GO" id="GO:0015421">
    <property type="term" value="F:ABC-type oligopeptide transporter activity"/>
    <property type="evidence" value="ECO:0007669"/>
    <property type="project" value="TreeGrafter"/>
</dbReference>
<dbReference type="Proteomes" id="UP000290567">
    <property type="component" value="Unassembled WGS sequence"/>
</dbReference>
<accession>A0A4P5PC78</accession>
<feature type="domain" description="ABC transmembrane type-1" evidence="11">
    <location>
        <begin position="17"/>
        <end position="299"/>
    </location>
</feature>
<keyword evidence="8 9" id="KW-0472">Membrane</keyword>
<keyword evidence="3" id="KW-1003">Cell membrane</keyword>
<dbReference type="InterPro" id="IPR003439">
    <property type="entry name" value="ABC_transporter-like_ATP-bd"/>
</dbReference>
<dbReference type="SUPFAM" id="SSF90123">
    <property type="entry name" value="ABC transporter transmembrane region"/>
    <property type="match status" value="1"/>
</dbReference>
<dbReference type="SUPFAM" id="SSF52540">
    <property type="entry name" value="P-loop containing nucleoside triphosphate hydrolases"/>
    <property type="match status" value="1"/>
</dbReference>